<protein>
    <recommendedName>
        <fullName evidence="3">Protein FAR1-RELATED SEQUENCE</fullName>
    </recommendedName>
</protein>
<dbReference type="Proteomes" id="UP000289738">
    <property type="component" value="Chromosome A07"/>
</dbReference>
<keyword evidence="2" id="KW-1185">Reference proteome</keyword>
<evidence type="ECO:0008006" key="3">
    <source>
        <dbReference type="Google" id="ProtNLM"/>
    </source>
</evidence>
<reference evidence="1 2" key="1">
    <citation type="submission" date="2019-01" db="EMBL/GenBank/DDBJ databases">
        <title>Sequencing of cultivated peanut Arachis hypogaea provides insights into genome evolution and oil improvement.</title>
        <authorList>
            <person name="Chen X."/>
        </authorList>
    </citation>
    <scope>NUCLEOTIDE SEQUENCE [LARGE SCALE GENOMIC DNA]</scope>
    <source>
        <strain evidence="2">cv. Fuhuasheng</strain>
        <tissue evidence="1">Leaves</tissue>
    </source>
</reference>
<dbReference type="AlphaFoldDB" id="A0A445C7V1"/>
<comment type="caution">
    <text evidence="1">The sequence shown here is derived from an EMBL/GenBank/DDBJ whole genome shotgun (WGS) entry which is preliminary data.</text>
</comment>
<proteinExistence type="predicted"/>
<dbReference type="EMBL" id="SDMP01000007">
    <property type="protein sequence ID" value="RYR46979.1"/>
    <property type="molecule type" value="Genomic_DNA"/>
</dbReference>
<name>A0A445C7V1_ARAHY</name>
<organism evidence="1 2">
    <name type="scientific">Arachis hypogaea</name>
    <name type="common">Peanut</name>
    <dbReference type="NCBI Taxonomy" id="3818"/>
    <lineage>
        <taxon>Eukaryota</taxon>
        <taxon>Viridiplantae</taxon>
        <taxon>Streptophyta</taxon>
        <taxon>Embryophyta</taxon>
        <taxon>Tracheophyta</taxon>
        <taxon>Spermatophyta</taxon>
        <taxon>Magnoliopsida</taxon>
        <taxon>eudicotyledons</taxon>
        <taxon>Gunneridae</taxon>
        <taxon>Pentapetalae</taxon>
        <taxon>rosids</taxon>
        <taxon>fabids</taxon>
        <taxon>Fabales</taxon>
        <taxon>Fabaceae</taxon>
        <taxon>Papilionoideae</taxon>
        <taxon>50 kb inversion clade</taxon>
        <taxon>dalbergioids sensu lato</taxon>
        <taxon>Dalbergieae</taxon>
        <taxon>Pterocarpus clade</taxon>
        <taxon>Arachis</taxon>
    </lineage>
</organism>
<sequence>MCYSESFDGNWNDFLMKYGVEDNKWLSELFKGRHLWILVYLDHTYGKLQAQFRGKVNCIIRSTQSALGYMISNSIFNKFMVTYNLISFEVKWQCLYSSQEGYYAITL</sequence>
<gene>
    <name evidence="1" type="ORF">Ahy_A07g032874</name>
</gene>
<accession>A0A445C7V1</accession>
<evidence type="ECO:0000313" key="1">
    <source>
        <dbReference type="EMBL" id="RYR46979.1"/>
    </source>
</evidence>
<evidence type="ECO:0000313" key="2">
    <source>
        <dbReference type="Proteomes" id="UP000289738"/>
    </source>
</evidence>